<evidence type="ECO:0008006" key="3">
    <source>
        <dbReference type="Google" id="ProtNLM"/>
    </source>
</evidence>
<evidence type="ECO:0000313" key="2">
    <source>
        <dbReference type="Proteomes" id="UP000177515"/>
    </source>
</evidence>
<gene>
    <name evidence="1" type="ORF">BKK80_11800</name>
</gene>
<accession>A0ABM6F4L8</accession>
<sequence length="94" mass="10030">MQASTSTVAGGLTPTAASSSMWCWTGGGIAAGPAGDDELPDVEGERALAGCLELQCRHSCYLLRGRKVGHIVRMMFFRNSSMCSRMAFGTARRK</sequence>
<evidence type="ECO:0000313" key="1">
    <source>
        <dbReference type="EMBL" id="AOZ06427.1"/>
    </source>
</evidence>
<dbReference type="RefSeq" id="WP_071069518.1">
    <property type="nucleotide sequence ID" value="NZ_CP017754.1"/>
</dbReference>
<organism evidence="1 2">
    <name type="scientific">Cupriavidus malaysiensis</name>
    <dbReference type="NCBI Taxonomy" id="367825"/>
    <lineage>
        <taxon>Bacteria</taxon>
        <taxon>Pseudomonadati</taxon>
        <taxon>Pseudomonadota</taxon>
        <taxon>Betaproteobacteria</taxon>
        <taxon>Burkholderiales</taxon>
        <taxon>Burkholderiaceae</taxon>
        <taxon>Cupriavidus</taxon>
    </lineage>
</organism>
<name>A0ABM6F4L8_9BURK</name>
<protein>
    <recommendedName>
        <fullName evidence="3">Secreted protein</fullName>
    </recommendedName>
</protein>
<dbReference type="EMBL" id="CP017754">
    <property type="protein sequence ID" value="AOZ06427.1"/>
    <property type="molecule type" value="Genomic_DNA"/>
</dbReference>
<reference evidence="1 2" key="1">
    <citation type="submission" date="2016-10" db="EMBL/GenBank/DDBJ databases">
        <title>Complete genome sequences of three Cupriavidus strains isolated from various Malaysian environments.</title>
        <authorList>
            <person name="Abdullah A.A.-A."/>
            <person name="Shafie N.A.H."/>
            <person name="Lau N.S."/>
        </authorList>
    </citation>
    <scope>NUCLEOTIDE SEQUENCE [LARGE SCALE GENOMIC DNA]</scope>
    <source>
        <strain evidence="1 2">USMAA1020</strain>
    </source>
</reference>
<proteinExistence type="predicted"/>
<keyword evidence="2" id="KW-1185">Reference proteome</keyword>
<dbReference type="Proteomes" id="UP000177515">
    <property type="component" value="Chromosome 1"/>
</dbReference>